<evidence type="ECO:0000256" key="2">
    <source>
        <dbReference type="ARBA" id="ARBA00022473"/>
    </source>
</evidence>
<evidence type="ECO:0000256" key="7">
    <source>
        <dbReference type="SAM" id="MobiDB-lite"/>
    </source>
</evidence>
<protein>
    <submittedName>
        <fullName evidence="10">Cycloidea-like protein</fullName>
    </submittedName>
</protein>
<evidence type="ECO:0000256" key="3">
    <source>
        <dbReference type="ARBA" id="ARBA00023015"/>
    </source>
</evidence>
<dbReference type="PROSITE" id="PS51369">
    <property type="entry name" value="TCP"/>
    <property type="match status" value="1"/>
</dbReference>
<evidence type="ECO:0000313" key="10">
    <source>
        <dbReference type="EMBL" id="AXM05001.1"/>
    </source>
</evidence>
<dbReference type="GO" id="GO:0043565">
    <property type="term" value="F:sequence-specific DNA binding"/>
    <property type="evidence" value="ECO:0007669"/>
    <property type="project" value="TreeGrafter"/>
</dbReference>
<dbReference type="PANTHER" id="PTHR31072:SF224">
    <property type="entry name" value="TRANSCRIPTION FACTOR TCP1"/>
    <property type="match status" value="1"/>
</dbReference>
<reference evidence="10" key="1">
    <citation type="journal article" date="2018" name="Front. Plant Sci.">
        <title>Patterning the Asteraceae Capitulum: Duplications and Differential Expression of the Flower Symmetry CYC2-Like Genes.</title>
        <authorList>
            <person name="Chen J."/>
            <person name="Shen C.Z."/>
            <person name="Guo Y.P."/>
            <person name="Rao G.Y."/>
        </authorList>
    </citation>
    <scope>NUCLEOTIDE SEQUENCE</scope>
</reference>
<evidence type="ECO:0000256" key="6">
    <source>
        <dbReference type="ARBA" id="ARBA00023242"/>
    </source>
</evidence>
<sequence length="277" mass="31761">MFSSNPFAQFASSLHVFPPPNSFLENEKDDLYINHHHNHHSTTTPFVSGDSCLLPYSPSFTTSKQDSGGINEGLGLEQVSPRKRKKDHHSKIHTAQGPRDRRVRLSIDVARKFFFLQDLLGFDKASKTLDWLFNKSKIPIDELIQEKKQSSSPSVTDESEILFLKESDEEDKGKKQKSASKSCSNRKRKNVPRKHKSEVPVNQSRAEARARARERTKEKLNNKKLDNESNKIHGDGSSCWRAIESQNHHNDRFGDYSLMEEKISLLHSYQHNHQSSI</sequence>
<dbReference type="PANTHER" id="PTHR31072">
    <property type="entry name" value="TRANSCRIPTION FACTOR TCP4-RELATED"/>
    <property type="match status" value="1"/>
</dbReference>
<feature type="region of interest" description="Disordered" evidence="7">
    <location>
        <begin position="166"/>
        <end position="237"/>
    </location>
</feature>
<dbReference type="Pfam" id="PF03634">
    <property type="entry name" value="TCP"/>
    <property type="match status" value="1"/>
</dbReference>
<dbReference type="InterPro" id="IPR017887">
    <property type="entry name" value="TF_TCP_subgr"/>
</dbReference>
<dbReference type="PROSITE" id="PS51370">
    <property type="entry name" value="R"/>
    <property type="match status" value="1"/>
</dbReference>
<name>A0A346D3I3_9ASTR</name>
<feature type="compositionally biased region" description="Basic and acidic residues" evidence="7">
    <location>
        <begin position="206"/>
        <end position="234"/>
    </location>
</feature>
<dbReference type="InterPro" id="IPR005333">
    <property type="entry name" value="Transcription_factor_TCP"/>
</dbReference>
<keyword evidence="5" id="KW-0804">Transcription</keyword>
<evidence type="ECO:0000259" key="8">
    <source>
        <dbReference type="PROSITE" id="PS51369"/>
    </source>
</evidence>
<dbReference type="EMBL" id="MG593416">
    <property type="protein sequence ID" value="AXM05001.1"/>
    <property type="molecule type" value="Genomic_DNA"/>
</dbReference>
<dbReference type="GO" id="GO:0003700">
    <property type="term" value="F:DNA-binding transcription factor activity"/>
    <property type="evidence" value="ECO:0007669"/>
    <property type="project" value="InterPro"/>
</dbReference>
<feature type="compositionally biased region" description="Basic residues" evidence="7">
    <location>
        <begin position="174"/>
        <end position="196"/>
    </location>
</feature>
<proteinExistence type="predicted"/>
<keyword evidence="3" id="KW-0805">Transcription regulation</keyword>
<dbReference type="AlphaFoldDB" id="A0A346D3I3"/>
<feature type="compositionally biased region" description="Basic residues" evidence="7">
    <location>
        <begin position="81"/>
        <end position="92"/>
    </location>
</feature>
<dbReference type="GO" id="GO:0005634">
    <property type="term" value="C:nucleus"/>
    <property type="evidence" value="ECO:0007669"/>
    <property type="project" value="UniProtKB-SubCell"/>
</dbReference>
<feature type="region of interest" description="Disordered" evidence="7">
    <location>
        <begin position="62"/>
        <end position="99"/>
    </location>
</feature>
<comment type="subcellular location">
    <subcellularLocation>
        <location evidence="1">Nucleus</location>
    </subcellularLocation>
</comment>
<keyword evidence="4" id="KW-0238">DNA-binding</keyword>
<evidence type="ECO:0000256" key="1">
    <source>
        <dbReference type="ARBA" id="ARBA00004123"/>
    </source>
</evidence>
<evidence type="ECO:0000259" key="9">
    <source>
        <dbReference type="PROSITE" id="PS51370"/>
    </source>
</evidence>
<feature type="domain" description="R" evidence="9">
    <location>
        <begin position="202"/>
        <end position="219"/>
    </location>
</feature>
<evidence type="ECO:0000256" key="5">
    <source>
        <dbReference type="ARBA" id="ARBA00023163"/>
    </source>
</evidence>
<feature type="domain" description="TCP" evidence="8">
    <location>
        <begin position="85"/>
        <end position="143"/>
    </location>
</feature>
<keyword evidence="2" id="KW-0217">Developmental protein</keyword>
<dbReference type="InterPro" id="IPR017888">
    <property type="entry name" value="CYC/TB1_R_domain"/>
</dbReference>
<accession>A0A346D3I3</accession>
<dbReference type="GO" id="GO:2000032">
    <property type="term" value="P:regulation of secondary shoot formation"/>
    <property type="evidence" value="ECO:0007669"/>
    <property type="project" value="TreeGrafter"/>
</dbReference>
<organism evidence="10">
    <name type="scientific">Taraxacum mongolicum</name>
    <dbReference type="NCBI Taxonomy" id="90037"/>
    <lineage>
        <taxon>Eukaryota</taxon>
        <taxon>Viridiplantae</taxon>
        <taxon>Streptophyta</taxon>
        <taxon>Embryophyta</taxon>
        <taxon>Tracheophyta</taxon>
        <taxon>Spermatophyta</taxon>
        <taxon>Magnoliopsida</taxon>
        <taxon>eudicotyledons</taxon>
        <taxon>Gunneridae</taxon>
        <taxon>Pentapetalae</taxon>
        <taxon>asterids</taxon>
        <taxon>campanulids</taxon>
        <taxon>Asterales</taxon>
        <taxon>Asteraceae</taxon>
        <taxon>Cichorioideae</taxon>
        <taxon>Cichorieae</taxon>
        <taxon>Crepidinae</taxon>
        <taxon>Taraxacum</taxon>
    </lineage>
</organism>
<keyword evidence="6" id="KW-0539">Nucleus</keyword>
<evidence type="ECO:0000256" key="4">
    <source>
        <dbReference type="ARBA" id="ARBA00023125"/>
    </source>
</evidence>